<dbReference type="PANTHER" id="PTHR12804:SF0">
    <property type="entry name" value="SIGNAL PEPTIDASE COMPLEX SUBUNIT 3"/>
    <property type="match status" value="1"/>
</dbReference>
<comment type="similarity">
    <text evidence="2 9">Belongs to the SPCS3 family.</text>
</comment>
<keyword evidence="4 9" id="KW-0256">Endoplasmic reticulum</keyword>
<protein>
    <recommendedName>
        <fullName evidence="9">Signal peptidase subunit 3</fullName>
    </recommendedName>
</protein>
<evidence type="ECO:0000256" key="9">
    <source>
        <dbReference type="PIRNR" id="PIRNR016089"/>
    </source>
</evidence>
<keyword evidence="6 10" id="KW-1133">Transmembrane helix</keyword>
<dbReference type="VEuPathDB" id="FungiDB:GMDG_01055"/>
<dbReference type="Proteomes" id="UP000077154">
    <property type="component" value="Unassembled WGS sequence"/>
</dbReference>
<dbReference type="Pfam" id="PF04573">
    <property type="entry name" value="SPC22"/>
    <property type="match status" value="2"/>
</dbReference>
<dbReference type="OrthoDB" id="10261524at2759"/>
<dbReference type="EMBL" id="KV441417">
    <property type="protein sequence ID" value="OAF54653.1"/>
    <property type="molecule type" value="Genomic_DNA"/>
</dbReference>
<sequence>MHTSITRAQNAFGFFTTVAFVVALFVAGSDYLVARTPGAEVKVGSGGIRVTKGRPHYYSTKKEEHASIRFDLSADLSSLFTWNTKQVFVYVTAAWNETAGGAVAAPNEAVIWDTIITSPSADHLANLGKLAKRKLVESGRGKSVDAGRGIIKLRNQKPKYQITAPTGRVAQARGVTLRVRYNVQPWVGALAWDTEGEVGLWKPMRGGQSGEFDLPAVREKGGEKV</sequence>
<reference evidence="11" key="1">
    <citation type="submission" date="2016-03" db="EMBL/GenBank/DDBJ databases">
        <title>Updated assembly of Pseudogymnoascus destructans, the fungus causing white-nose syndrome of bats.</title>
        <authorList>
            <person name="Palmer J.M."/>
            <person name="Drees K.P."/>
            <person name="Foster J.T."/>
            <person name="Lindner D.L."/>
        </authorList>
    </citation>
    <scope>NUCLEOTIDE SEQUENCE [LARGE SCALE GENOMIC DNA]</scope>
    <source>
        <strain evidence="11">20631-21</strain>
    </source>
</reference>
<evidence type="ECO:0000256" key="2">
    <source>
        <dbReference type="ARBA" id="ARBA00009289"/>
    </source>
</evidence>
<evidence type="ECO:0000256" key="6">
    <source>
        <dbReference type="ARBA" id="ARBA00022989"/>
    </source>
</evidence>
<comment type="subcellular location">
    <subcellularLocation>
        <location evidence="1">Endoplasmic reticulum membrane</location>
        <topology evidence="1">Single-pass type II membrane protein</topology>
    </subcellularLocation>
</comment>
<proteinExistence type="inferred from homology"/>
<accession>A0A177A0N0</accession>
<evidence type="ECO:0000256" key="5">
    <source>
        <dbReference type="ARBA" id="ARBA00022968"/>
    </source>
</evidence>
<dbReference type="PIRSF" id="PIRSF016089">
    <property type="entry name" value="SPC22"/>
    <property type="match status" value="1"/>
</dbReference>
<organism evidence="11">
    <name type="scientific">Pseudogymnoascus destructans</name>
    <dbReference type="NCBI Taxonomy" id="655981"/>
    <lineage>
        <taxon>Eukaryota</taxon>
        <taxon>Fungi</taxon>
        <taxon>Dikarya</taxon>
        <taxon>Ascomycota</taxon>
        <taxon>Pezizomycotina</taxon>
        <taxon>Leotiomycetes</taxon>
        <taxon>Thelebolales</taxon>
        <taxon>Thelebolaceae</taxon>
        <taxon>Pseudogymnoascus</taxon>
    </lineage>
</organism>
<keyword evidence="7 9" id="KW-0472">Membrane</keyword>
<dbReference type="GO" id="GO:0006465">
    <property type="term" value="P:signal peptide processing"/>
    <property type="evidence" value="ECO:0007669"/>
    <property type="project" value="UniProtKB-UniRule"/>
</dbReference>
<dbReference type="AlphaFoldDB" id="A0A177A0N0"/>
<gene>
    <name evidence="11" type="ORF">VC83_08837</name>
</gene>
<keyword evidence="3 10" id="KW-0812">Transmembrane</keyword>
<evidence type="ECO:0000256" key="1">
    <source>
        <dbReference type="ARBA" id="ARBA00004648"/>
    </source>
</evidence>
<dbReference type="GeneID" id="36291876"/>
<feature type="transmembrane region" description="Helical" evidence="10">
    <location>
        <begin position="12"/>
        <end position="33"/>
    </location>
</feature>
<dbReference type="RefSeq" id="XP_024319957.1">
    <property type="nucleotide sequence ID" value="XM_024472380.1"/>
</dbReference>
<evidence type="ECO:0000256" key="7">
    <source>
        <dbReference type="ARBA" id="ARBA00023136"/>
    </source>
</evidence>
<evidence type="ECO:0000256" key="10">
    <source>
        <dbReference type="SAM" id="Phobius"/>
    </source>
</evidence>
<evidence type="ECO:0000256" key="3">
    <source>
        <dbReference type="ARBA" id="ARBA00022692"/>
    </source>
</evidence>
<name>A0A177A0N0_9PEZI</name>
<evidence type="ECO:0000313" key="11">
    <source>
        <dbReference type="EMBL" id="OAF54653.1"/>
    </source>
</evidence>
<dbReference type="eggNOG" id="KOG3372">
    <property type="taxonomic scope" value="Eukaryota"/>
</dbReference>
<keyword evidence="5" id="KW-0735">Signal-anchor</keyword>
<dbReference type="PANTHER" id="PTHR12804">
    <property type="entry name" value="MICROSOMAL SIGNAL PEPTIDASE 23 KD SUBUNIT SPC22/23"/>
    <property type="match status" value="1"/>
</dbReference>
<dbReference type="GO" id="GO:0005787">
    <property type="term" value="C:signal peptidase complex"/>
    <property type="evidence" value="ECO:0007669"/>
    <property type="project" value="UniProtKB-UniRule"/>
</dbReference>
<evidence type="ECO:0000256" key="8">
    <source>
        <dbReference type="ARBA" id="ARBA00045670"/>
    </source>
</evidence>
<dbReference type="GO" id="GO:0045047">
    <property type="term" value="P:protein targeting to ER"/>
    <property type="evidence" value="ECO:0007669"/>
    <property type="project" value="TreeGrafter"/>
</dbReference>
<dbReference type="InterPro" id="IPR007653">
    <property type="entry name" value="SPC3"/>
</dbReference>
<evidence type="ECO:0000256" key="4">
    <source>
        <dbReference type="ARBA" id="ARBA00022824"/>
    </source>
</evidence>
<comment type="function">
    <text evidence="8">Essential component of the signal peptidase complex (SPC) which catalyzes the cleavage of N-terminal signal sequences from nascent proteins as they are translocated into the lumen of the endoplasmic reticulum. Essential for the SPC catalytic activity, possibly by stabilizing and positioning the active center of the complex close to the lumenal surface. Essential for viability.</text>
</comment>